<sequence length="362" mass="41901">MRLYFLDNLRWMIIMLLFPYHTLLMYNNLGIDYIIMVSGNTFATVFILLFSNWFMQLLFAIAGISTFYALKKRNKTEYLKERVSKLLIPTIAGIIFVLPVWVYYGFLYNGYTGNFLSFWWYFLTNWPAFAGDAYGSGIGPLWFLLYLFIISLVALPIILKYRNANWKLPLEKINIPHMLLFIIPLSIGSFFLNLAPEKSLVQFFLLFLFGYFLLSDEGIQNKLEKRRWPLFITFIVLTAILITIYFQGVNSTASPDIFSILFQAFYVNTLVLVAVMSIMGMGKHYLEFNNSATLYLAAASFPIYIFHIAWINIAAYYIIGFIPGAIALQIVLIMAISLVMTLLTYEMVRRIKIVRSLFGIRG</sequence>
<feature type="transmembrane region" description="Helical" evidence="1">
    <location>
        <begin position="12"/>
        <end position="36"/>
    </location>
</feature>
<proteinExistence type="predicted"/>
<feature type="transmembrane region" description="Helical" evidence="1">
    <location>
        <begin position="173"/>
        <end position="194"/>
    </location>
</feature>
<feature type="domain" description="Acyltransferase 3" evidence="2">
    <location>
        <begin position="4"/>
        <end position="342"/>
    </location>
</feature>
<evidence type="ECO:0000313" key="4">
    <source>
        <dbReference type="Proteomes" id="UP000681041"/>
    </source>
</evidence>
<name>A0A8T8K238_9EURY</name>
<keyword evidence="1" id="KW-1133">Transmembrane helix</keyword>
<feature type="transmembrane region" description="Helical" evidence="1">
    <location>
        <begin position="260"/>
        <end position="282"/>
    </location>
</feature>
<evidence type="ECO:0000256" key="1">
    <source>
        <dbReference type="SAM" id="Phobius"/>
    </source>
</evidence>
<dbReference type="Pfam" id="PF01757">
    <property type="entry name" value="Acyl_transf_3"/>
    <property type="match status" value="1"/>
</dbReference>
<protein>
    <submittedName>
        <fullName evidence="3">Acyltransferase family protein</fullName>
    </submittedName>
</protein>
<keyword evidence="3" id="KW-0012">Acyltransferase</keyword>
<keyword evidence="3" id="KW-0808">Transferase</keyword>
<dbReference type="Proteomes" id="UP000681041">
    <property type="component" value="Chromosome"/>
</dbReference>
<evidence type="ECO:0000259" key="2">
    <source>
        <dbReference type="Pfam" id="PF01757"/>
    </source>
</evidence>
<reference evidence="3" key="1">
    <citation type="submission" date="2020-07" db="EMBL/GenBank/DDBJ databases">
        <title>Methanobacterium. sp. MethCan genome.</title>
        <authorList>
            <person name="Postec A."/>
            <person name="Quemeneur M."/>
        </authorList>
    </citation>
    <scope>NUCLEOTIDE SEQUENCE</scope>
    <source>
        <strain evidence="3">MethCAN</strain>
    </source>
</reference>
<feature type="transmembrane region" description="Helical" evidence="1">
    <location>
        <begin position="228"/>
        <end position="248"/>
    </location>
</feature>
<dbReference type="InterPro" id="IPR002656">
    <property type="entry name" value="Acyl_transf_3_dom"/>
</dbReference>
<keyword evidence="1" id="KW-0812">Transmembrane</keyword>
<organism evidence="3 4">
    <name type="scientific">Methanobacterium alkalithermotolerans</name>
    <dbReference type="NCBI Taxonomy" id="2731220"/>
    <lineage>
        <taxon>Archaea</taxon>
        <taxon>Methanobacteriati</taxon>
        <taxon>Methanobacteriota</taxon>
        <taxon>Methanomada group</taxon>
        <taxon>Methanobacteria</taxon>
        <taxon>Methanobacteriales</taxon>
        <taxon>Methanobacteriaceae</taxon>
        <taxon>Methanobacterium</taxon>
    </lineage>
</organism>
<feature type="transmembrane region" description="Helical" evidence="1">
    <location>
        <begin position="141"/>
        <end position="161"/>
    </location>
</feature>
<evidence type="ECO:0000313" key="3">
    <source>
        <dbReference type="EMBL" id="QUH22468.1"/>
    </source>
</evidence>
<dbReference type="EMBL" id="CP058560">
    <property type="protein sequence ID" value="QUH22468.1"/>
    <property type="molecule type" value="Genomic_DNA"/>
</dbReference>
<keyword evidence="4" id="KW-1185">Reference proteome</keyword>
<feature type="transmembrane region" description="Helical" evidence="1">
    <location>
        <begin position="325"/>
        <end position="345"/>
    </location>
</feature>
<dbReference type="OrthoDB" id="70906at2157"/>
<feature type="transmembrane region" description="Helical" evidence="1">
    <location>
        <begin position="42"/>
        <end position="70"/>
    </location>
</feature>
<gene>
    <name evidence="3" type="ORF">HYG87_01160</name>
</gene>
<accession>A0A8T8K238</accession>
<dbReference type="InterPro" id="IPR050623">
    <property type="entry name" value="Glucan_succinyl_AcylTrfase"/>
</dbReference>
<feature type="transmembrane region" description="Helical" evidence="1">
    <location>
        <begin position="200"/>
        <end position="216"/>
    </location>
</feature>
<feature type="transmembrane region" description="Helical" evidence="1">
    <location>
        <begin position="86"/>
        <end position="106"/>
    </location>
</feature>
<dbReference type="RefSeq" id="WP_211533413.1">
    <property type="nucleotide sequence ID" value="NZ_CP058560.1"/>
</dbReference>
<dbReference type="GeneID" id="64819330"/>
<dbReference type="GO" id="GO:0016747">
    <property type="term" value="F:acyltransferase activity, transferring groups other than amino-acyl groups"/>
    <property type="evidence" value="ECO:0007669"/>
    <property type="project" value="InterPro"/>
</dbReference>
<dbReference type="KEGG" id="meme:HYG87_01160"/>
<dbReference type="PANTHER" id="PTHR36927">
    <property type="entry name" value="BLR4337 PROTEIN"/>
    <property type="match status" value="1"/>
</dbReference>
<feature type="transmembrane region" description="Helical" evidence="1">
    <location>
        <begin position="294"/>
        <end position="319"/>
    </location>
</feature>
<keyword evidence="1" id="KW-0472">Membrane</keyword>
<dbReference type="AlphaFoldDB" id="A0A8T8K238"/>
<dbReference type="PANTHER" id="PTHR36927:SF3">
    <property type="entry name" value="GLUCANS BIOSYNTHESIS PROTEIN C"/>
    <property type="match status" value="1"/>
</dbReference>